<dbReference type="GO" id="GO:0000974">
    <property type="term" value="C:Prp19 complex"/>
    <property type="evidence" value="ECO:0007669"/>
    <property type="project" value="UniProtKB-ARBA"/>
</dbReference>
<keyword evidence="2" id="KW-0507">mRNA processing</keyword>
<dbReference type="Pfam" id="PF16004">
    <property type="entry name" value="EFTUD2"/>
    <property type="match status" value="1"/>
</dbReference>
<evidence type="ECO:0000256" key="5">
    <source>
        <dbReference type="ARBA" id="ARBA00023187"/>
    </source>
</evidence>
<evidence type="ECO:0000256" key="7">
    <source>
        <dbReference type="ARBA" id="ARBA00055641"/>
    </source>
</evidence>
<dbReference type="Gene3D" id="3.90.1430.10">
    <property type="entry name" value="Yeast translation eEF2 (G' domain)"/>
    <property type="match status" value="1"/>
</dbReference>
<evidence type="ECO:0000256" key="1">
    <source>
        <dbReference type="ARBA" id="ARBA00004123"/>
    </source>
</evidence>
<dbReference type="Gene3D" id="3.40.50.300">
    <property type="entry name" value="P-loop containing nucleotide triphosphate hydrolases"/>
    <property type="match status" value="1"/>
</dbReference>
<dbReference type="Proteomes" id="UP000738402">
    <property type="component" value="Unassembled WGS sequence"/>
</dbReference>
<keyword evidence="4" id="KW-0342">GTP-binding</keyword>
<dbReference type="SUPFAM" id="SSF54211">
    <property type="entry name" value="Ribosomal protein S5 domain 2-like"/>
    <property type="match status" value="1"/>
</dbReference>
<comment type="function">
    <text evidence="7">Component of the U5 snRNP complex required for pre-mRNA splicing. Binds GTP.</text>
</comment>
<dbReference type="InterPro" id="IPR027417">
    <property type="entry name" value="P-loop_NTPase"/>
</dbReference>
<dbReference type="InterPro" id="IPR005517">
    <property type="entry name" value="Transl_elong_EFG/EF2_IV"/>
</dbReference>
<dbReference type="PRINTS" id="PR00315">
    <property type="entry name" value="ELONGATNFCT"/>
</dbReference>
<dbReference type="InterPro" id="IPR020568">
    <property type="entry name" value="Ribosomal_Su5_D2-typ_SF"/>
</dbReference>
<dbReference type="AlphaFoldDB" id="A0AAN6D9J1"/>
<dbReference type="SUPFAM" id="SSF54980">
    <property type="entry name" value="EF-G C-terminal domain-like"/>
    <property type="match status" value="2"/>
</dbReference>
<dbReference type="Pfam" id="PF00679">
    <property type="entry name" value="EFG_C"/>
    <property type="match status" value="1"/>
</dbReference>
<evidence type="ECO:0000313" key="10">
    <source>
        <dbReference type="Proteomes" id="UP000738402"/>
    </source>
</evidence>
<sequence length="951" mass="106661">MSEELYDEFGNLIGVPESDSSSDEAMEVNHTELAVRQPGLQEVFGEDVETIIATSDAKDISEPIVEPDTEQKFKVEEEHLPETFYSKDYLWNMTFLPSKVRNIALVGGLHSGKTTFLDQLIHETHDINHIQAKDYKPLRYTDNHIIEIKRGISIKTSSMSLLMPDLEQKSTVTHILDAPGHVDFVDEMAVAVRLADIAVLVVDAVEGLTKGLQLALDHILLTNTPICLNISKFDRLILELRLPPLDAYYKLRSIVHEINDYISSSEHVKNGSYTRQTTLSPALGNVCFSSSNLNSCFTLRSIAKRYLEKSKLDLDTLAPKLWGDIYYIDKKFTIKPPDKATHAKSRSFIKFVLEPIYKMVTATLTKSPKELKQYLEESHGISSIHPSKFKLDVQLLLKEVFFAFFGGVCPPFVDLIQHMPSPEDMNVDKFNLLYKGNTSDELLAHIEKCDPKGPVIAYVAKLVDSASAARFYAQVRVLSGTLKPGNSFLLLGENYSPEFTDDMKVQDVRRAFLSCSRYKIPVEGIPAGSIGLISGHDIDVFISKTATIFDQRLKSPTLEIFRPLDKISKPVFKIAVQPANPSELSKFTEGLKKLNRSYVGSEIRVEQGGEHVILGYGELYLDCLLHDLRLLYAKLDIKVSDPTARFSETCLDMSKVKLITESANMKNNLTVIAEPLEEDISRDIEAGVLVPSIPPRELAKRLRNDYGWDALAARSVWAFGPDETGTCMLLDDTLPEETDKARLAELKELIIQGFKWSTREGPLCDEPVRNIKFRIIGAQLSTNFLESNGAQIIQMSRKACYTAMMTATPRLLEPVYEIDILCFSSVLPALNKLLDRRRGKITNDAPVEGAPLYKVYGYVPVIDSVGLETDIRMYSRGQAMCQLVFSHWSVVPGDPLDEDCFIPVLKPAPIQSLSRDFTMKTRKMKGLDDEPSLKKYVDHEVFGKLKSAGIV</sequence>
<comment type="caution">
    <text evidence="9">The sequence shown here is derived from an EMBL/GenBank/DDBJ whole genome shotgun (WGS) entry which is preliminary data.</text>
</comment>
<evidence type="ECO:0000256" key="2">
    <source>
        <dbReference type="ARBA" id="ARBA00022664"/>
    </source>
</evidence>
<dbReference type="CDD" id="cd01683">
    <property type="entry name" value="EF2_IV_snRNP"/>
    <property type="match status" value="1"/>
</dbReference>
<dbReference type="InterPro" id="IPR035647">
    <property type="entry name" value="EFG_III/V"/>
</dbReference>
<keyword evidence="6" id="KW-0539">Nucleus</keyword>
<dbReference type="SUPFAM" id="SSF52540">
    <property type="entry name" value="P-loop containing nucleoside triphosphate hydrolases"/>
    <property type="match status" value="1"/>
</dbReference>
<dbReference type="Gene3D" id="3.30.70.240">
    <property type="match status" value="1"/>
</dbReference>
<dbReference type="SUPFAM" id="SSF50447">
    <property type="entry name" value="Translation proteins"/>
    <property type="match status" value="1"/>
</dbReference>
<dbReference type="Pfam" id="PF03764">
    <property type="entry name" value="EFG_IV"/>
    <property type="match status" value="1"/>
</dbReference>
<dbReference type="Pfam" id="PF00009">
    <property type="entry name" value="GTP_EFTU"/>
    <property type="match status" value="1"/>
</dbReference>
<dbReference type="CDD" id="cd04098">
    <property type="entry name" value="eEF2_C_snRNP"/>
    <property type="match status" value="1"/>
</dbReference>
<dbReference type="FunFam" id="3.30.70.240:FF:000022">
    <property type="entry name" value="U5 snRNP-specific protein"/>
    <property type="match status" value="1"/>
</dbReference>
<evidence type="ECO:0000259" key="8">
    <source>
        <dbReference type="PROSITE" id="PS51722"/>
    </source>
</evidence>
<dbReference type="FunFam" id="3.40.50.300:FF:000646">
    <property type="entry name" value="U5 small nuclear ribonucleoprotein component"/>
    <property type="match status" value="1"/>
</dbReference>
<dbReference type="GO" id="GO:0046540">
    <property type="term" value="C:U4/U6 x U5 tri-snRNP complex"/>
    <property type="evidence" value="ECO:0007669"/>
    <property type="project" value="TreeGrafter"/>
</dbReference>
<dbReference type="GO" id="GO:0000398">
    <property type="term" value="P:mRNA splicing, via spliceosome"/>
    <property type="evidence" value="ECO:0007669"/>
    <property type="project" value="TreeGrafter"/>
</dbReference>
<dbReference type="Gene3D" id="3.30.70.870">
    <property type="entry name" value="Elongation Factor G (Translational Gtpase), domain 3"/>
    <property type="match status" value="1"/>
</dbReference>
<evidence type="ECO:0000256" key="6">
    <source>
        <dbReference type="ARBA" id="ARBA00023242"/>
    </source>
</evidence>
<gene>
    <name evidence="9" type="ORF">KL933_001553</name>
</gene>
<dbReference type="GO" id="GO:0030623">
    <property type="term" value="F:U5 snRNA binding"/>
    <property type="evidence" value="ECO:0007669"/>
    <property type="project" value="TreeGrafter"/>
</dbReference>
<name>A0AAN6D9J1_9ASCO</name>
<dbReference type="EMBL" id="JAHLUH010000003">
    <property type="protein sequence ID" value="KAG7729327.1"/>
    <property type="molecule type" value="Genomic_DNA"/>
</dbReference>
<dbReference type="InterPro" id="IPR031950">
    <property type="entry name" value="EFTUD2_N"/>
</dbReference>
<dbReference type="GO" id="GO:0003924">
    <property type="term" value="F:GTPase activity"/>
    <property type="evidence" value="ECO:0007669"/>
    <property type="project" value="InterPro"/>
</dbReference>
<dbReference type="PANTHER" id="PTHR42908:SF6">
    <property type="entry name" value="116 KDA U5 SMALL NUCLEAR RIBONUCLEOPROTEIN COMPONENT"/>
    <property type="match status" value="1"/>
</dbReference>
<keyword evidence="3" id="KW-0547">Nucleotide-binding</keyword>
<protein>
    <recommendedName>
        <fullName evidence="8">Tr-type G domain-containing protein</fullName>
    </recommendedName>
</protein>
<dbReference type="GO" id="GO:0005682">
    <property type="term" value="C:U5 snRNP"/>
    <property type="evidence" value="ECO:0007669"/>
    <property type="project" value="UniProtKB-ARBA"/>
</dbReference>
<dbReference type="InterPro" id="IPR009000">
    <property type="entry name" value="Transl_B-barrel_sf"/>
</dbReference>
<dbReference type="SMART" id="SM00838">
    <property type="entry name" value="EFG_C"/>
    <property type="match status" value="1"/>
</dbReference>
<dbReference type="FunFam" id="3.30.230.10:FF:000009">
    <property type="entry name" value="116 kDa U5 small nuclear ribonucleoprotein component"/>
    <property type="match status" value="1"/>
</dbReference>
<evidence type="ECO:0000313" key="9">
    <source>
        <dbReference type="EMBL" id="KAG7729327.1"/>
    </source>
</evidence>
<dbReference type="InterPro" id="IPR000795">
    <property type="entry name" value="T_Tr_GTP-bd_dom"/>
</dbReference>
<organism evidence="9 10">
    <name type="scientific">Ogataea haglerorum</name>
    <dbReference type="NCBI Taxonomy" id="1937702"/>
    <lineage>
        <taxon>Eukaryota</taxon>
        <taxon>Fungi</taxon>
        <taxon>Dikarya</taxon>
        <taxon>Ascomycota</taxon>
        <taxon>Saccharomycotina</taxon>
        <taxon>Pichiomycetes</taxon>
        <taxon>Pichiales</taxon>
        <taxon>Pichiaceae</taxon>
        <taxon>Ogataea</taxon>
    </lineage>
</organism>
<dbReference type="SMART" id="SM00889">
    <property type="entry name" value="EFG_IV"/>
    <property type="match status" value="1"/>
</dbReference>
<dbReference type="Gene3D" id="2.40.30.10">
    <property type="entry name" value="Translation factors"/>
    <property type="match status" value="1"/>
</dbReference>
<dbReference type="FunFam" id="2.40.30.10:FF:000029">
    <property type="entry name" value="116 kDa U5 small nuclear ribonucleoprotein component"/>
    <property type="match status" value="1"/>
</dbReference>
<accession>A0AAN6D9J1</accession>
<proteinExistence type="predicted"/>
<dbReference type="InterPro" id="IPR035655">
    <property type="entry name" value="U5-116kDa_C"/>
</dbReference>
<dbReference type="InterPro" id="IPR014721">
    <property type="entry name" value="Ribsml_uS5_D2-typ_fold_subgr"/>
</dbReference>
<dbReference type="GO" id="GO:0071007">
    <property type="term" value="C:U2-type catalytic step 2 spliceosome"/>
    <property type="evidence" value="ECO:0007669"/>
    <property type="project" value="TreeGrafter"/>
</dbReference>
<dbReference type="PANTHER" id="PTHR42908">
    <property type="entry name" value="TRANSLATION ELONGATION FACTOR-RELATED"/>
    <property type="match status" value="1"/>
</dbReference>
<comment type="subcellular location">
    <subcellularLocation>
        <location evidence="1">Nucleus</location>
    </subcellularLocation>
</comment>
<dbReference type="Gene3D" id="3.30.230.10">
    <property type="match status" value="1"/>
</dbReference>
<reference evidence="9" key="1">
    <citation type="journal article" date="2021" name="G3 (Bethesda)">
        <title>Genomic diversity, chromosomal rearrangements, and interspecies hybridization in the ogataea polymorpha species complex.</title>
        <authorList>
            <person name="Hanson S.J."/>
            <person name="Cinneide E.O."/>
            <person name="Salzberg L.I."/>
            <person name="Wolfe K.H."/>
            <person name="McGowan J."/>
            <person name="Fitzpatrick D.A."/>
            <person name="Matlin K."/>
        </authorList>
    </citation>
    <scope>NUCLEOTIDE SEQUENCE</scope>
    <source>
        <strain evidence="9">83-405-1</strain>
    </source>
</reference>
<keyword evidence="5" id="KW-0508">mRNA splicing</keyword>
<dbReference type="PROSITE" id="PS51722">
    <property type="entry name" value="G_TR_2"/>
    <property type="match status" value="1"/>
</dbReference>
<evidence type="ECO:0000256" key="3">
    <source>
        <dbReference type="ARBA" id="ARBA00022741"/>
    </source>
</evidence>
<evidence type="ECO:0000256" key="4">
    <source>
        <dbReference type="ARBA" id="ARBA00023134"/>
    </source>
</evidence>
<dbReference type="GO" id="GO:0005525">
    <property type="term" value="F:GTP binding"/>
    <property type="evidence" value="ECO:0007669"/>
    <property type="project" value="UniProtKB-KW"/>
</dbReference>
<feature type="domain" description="Tr-type G" evidence="8">
    <location>
        <begin position="98"/>
        <end position="327"/>
    </location>
</feature>
<dbReference type="InterPro" id="IPR000640">
    <property type="entry name" value="EFG_V-like"/>
</dbReference>
<dbReference type="GO" id="GO:0005829">
    <property type="term" value="C:cytosol"/>
    <property type="evidence" value="ECO:0007669"/>
    <property type="project" value="TreeGrafter"/>
</dbReference>
<dbReference type="FunFam" id="3.30.70.870:FF:000002">
    <property type="entry name" value="Translation elongation factor 2"/>
    <property type="match status" value="1"/>
</dbReference>